<gene>
    <name evidence="1" type="ORF">NMY3_00313</name>
</gene>
<organism evidence="1 2">
    <name type="scientific">Candidatus Nitrosocosmicus oleophilus</name>
    <dbReference type="NCBI Taxonomy" id="1353260"/>
    <lineage>
        <taxon>Archaea</taxon>
        <taxon>Nitrososphaerota</taxon>
        <taxon>Nitrososphaeria</taxon>
        <taxon>Nitrososphaerales</taxon>
        <taxon>Nitrososphaeraceae</taxon>
        <taxon>Candidatus Nitrosocosmicus</taxon>
    </lineage>
</organism>
<dbReference type="KEGG" id="taa:NMY3_00313"/>
<dbReference type="AlphaFoldDB" id="A0A654LU50"/>
<proteinExistence type="predicted"/>
<evidence type="ECO:0000313" key="1">
    <source>
        <dbReference type="EMBL" id="ALI34527.1"/>
    </source>
</evidence>
<protein>
    <submittedName>
        <fullName evidence="1">Uncharacterized protein</fullName>
    </submittedName>
</protein>
<keyword evidence="2" id="KW-1185">Reference proteome</keyword>
<dbReference type="Proteomes" id="UP000058925">
    <property type="component" value="Chromosome"/>
</dbReference>
<name>A0A654LU50_9ARCH</name>
<accession>A0A654LU50</accession>
<evidence type="ECO:0000313" key="2">
    <source>
        <dbReference type="Proteomes" id="UP000058925"/>
    </source>
</evidence>
<dbReference type="EMBL" id="CP012850">
    <property type="protein sequence ID" value="ALI34527.1"/>
    <property type="molecule type" value="Genomic_DNA"/>
</dbReference>
<reference evidence="2" key="1">
    <citation type="submission" date="2015-10" db="EMBL/GenBank/DDBJ databases">
        <title>Niche specialization of a soil ammonia-oxidizing archaeon, Candidatus Nitrosocosmicus oleophilus.</title>
        <authorList>
            <person name="Jung M.-Y."/>
            <person name="Rhee S.-K."/>
        </authorList>
    </citation>
    <scope>NUCLEOTIDE SEQUENCE [LARGE SCALE GENOMIC DNA]</scope>
    <source>
        <strain evidence="2">MY3</strain>
    </source>
</reference>
<sequence>MLYENLVVVIDLSPFVLESHYHWELNPHAPKLNDILLSNDVIIIRIKPLQTLAPN</sequence>